<sequence>MLSNNLPPLQVEWMLYANQQTCNLTNDTMQINCLLAPEVKGSLSVQISIVYALNLKQNDPTRFKASKTLLIGNNVSRFSSYLQIYTVRHWWIGTLTKMMRRKNGRHRANAPLKRKEEVVSLPPSLPSPHLLNQLYFVKACPHFWKIGIKTLFNFYPFQKTFSPFVHLKGLLSYREEVLVGEYSKHNAVLRIVFLSKKCFVYFLYQCGPSVFMEEKAIKLQDTNGLDHFGNCPSKVRFRRNSNVIQVKAHPESKERKQKTIPPFYLKKVPFDPRLFSPKIIEHTDVGFDTF</sequence>
<dbReference type="EMBL" id="APAU02000109">
    <property type="protein sequence ID" value="EUB56613.1"/>
    <property type="molecule type" value="Genomic_DNA"/>
</dbReference>
<dbReference type="GeneID" id="36344239"/>
<evidence type="ECO:0000313" key="2">
    <source>
        <dbReference type="Proteomes" id="UP000019149"/>
    </source>
</evidence>
<accession>W6U5Z1</accession>
<dbReference type="AlphaFoldDB" id="W6U5Z1"/>
<proteinExistence type="predicted"/>
<keyword evidence="2" id="KW-1185">Reference proteome</keyword>
<comment type="caution">
    <text evidence="1">The sequence shown here is derived from an EMBL/GenBank/DDBJ whole genome shotgun (WGS) entry which is preliminary data.</text>
</comment>
<reference evidence="1 2" key="1">
    <citation type="journal article" date="2013" name="Nat. Genet.">
        <title>The genome of the hydatid tapeworm Echinococcus granulosus.</title>
        <authorList>
            <person name="Zheng H."/>
            <person name="Zhang W."/>
            <person name="Zhang L."/>
            <person name="Zhang Z."/>
            <person name="Li J."/>
            <person name="Lu G."/>
            <person name="Zhu Y."/>
            <person name="Wang Y."/>
            <person name="Huang Y."/>
            <person name="Liu J."/>
            <person name="Kang H."/>
            <person name="Chen J."/>
            <person name="Wang L."/>
            <person name="Chen A."/>
            <person name="Yu S."/>
            <person name="Gao Z."/>
            <person name="Jin L."/>
            <person name="Gu W."/>
            <person name="Wang Z."/>
            <person name="Zhao L."/>
            <person name="Shi B."/>
            <person name="Wen H."/>
            <person name="Lin R."/>
            <person name="Jones M.K."/>
            <person name="Brejova B."/>
            <person name="Vinar T."/>
            <person name="Zhao G."/>
            <person name="McManus D.P."/>
            <person name="Chen Z."/>
            <person name="Zhou Y."/>
            <person name="Wang S."/>
        </authorList>
    </citation>
    <scope>NUCLEOTIDE SEQUENCE [LARGE SCALE GENOMIC DNA]</scope>
</reference>
<protein>
    <submittedName>
        <fullName evidence="1">Uncharacterized protein</fullName>
    </submittedName>
</protein>
<organism evidence="1 2">
    <name type="scientific">Echinococcus granulosus</name>
    <name type="common">Hydatid tapeworm</name>
    <dbReference type="NCBI Taxonomy" id="6210"/>
    <lineage>
        <taxon>Eukaryota</taxon>
        <taxon>Metazoa</taxon>
        <taxon>Spiralia</taxon>
        <taxon>Lophotrochozoa</taxon>
        <taxon>Platyhelminthes</taxon>
        <taxon>Cestoda</taxon>
        <taxon>Eucestoda</taxon>
        <taxon>Cyclophyllidea</taxon>
        <taxon>Taeniidae</taxon>
        <taxon>Echinococcus</taxon>
        <taxon>Echinococcus granulosus group</taxon>
    </lineage>
</organism>
<dbReference type="Proteomes" id="UP000019149">
    <property type="component" value="Unassembled WGS sequence"/>
</dbReference>
<dbReference type="CTD" id="36344239"/>
<gene>
    <name evidence="1" type="ORF">EGR_08524</name>
</gene>
<dbReference type="KEGG" id="egl:EGR_08524"/>
<name>W6U5Z1_ECHGR</name>
<dbReference type="RefSeq" id="XP_024347809.1">
    <property type="nucleotide sequence ID" value="XM_024497773.1"/>
</dbReference>
<evidence type="ECO:0000313" key="1">
    <source>
        <dbReference type="EMBL" id="EUB56613.1"/>
    </source>
</evidence>